<evidence type="ECO:0000259" key="6">
    <source>
        <dbReference type="PROSITE" id="PS50111"/>
    </source>
</evidence>
<dbReference type="GO" id="GO:0007165">
    <property type="term" value="P:signal transduction"/>
    <property type="evidence" value="ECO:0007669"/>
    <property type="project" value="UniProtKB-KW"/>
</dbReference>
<dbReference type="Proteomes" id="UP000245048">
    <property type="component" value="Unassembled WGS sequence"/>
</dbReference>
<sequence>MSIRNRILATMAFIMLCFVGLGGFALQRLTAVQAEVEQMADNWLPSINLINEAQKDALTLRTHILRHVMVTEDDKIREADGLIAQSRADVEKFFVQYAPMVTGPQEAALAAAVRNEWNTYLGLSDATLALSRAQRKDEATRQLNGPNREAFQRFLAADEKLIEFNQKGAETSSVTARRTVTMAAWIIGIAGLLGIAVLSLIGLSLVRGICSPVARLTETMRRMTGGALDAPVADQERTDEIGSMAKALEVFRAKVQEGERLAAEQARADQKARERAARLEKLVTRFGQDAGQALETLRGAAERMRGSSGEMSQAAHASAQLTSTLSHASEEASSNAQTAAAATEELTASIGEITRQVSRSAEVSRRAVAETQRTEHTMRELAGTANKIGDVVRLIADIAGQTNLLALNATIEAARAGEAGKGFAVVASEVKNLASQTAKATEEISQQVSAIQGATGQAVEAINSIAGVVAEIDQTAAAIAAAVEEQGAATQEIARNIAGSAEAAASVSRETNVVRNAAEVSGRTAGVVQTTSAEVSDTTGRLRGQVEQFLSEVRAA</sequence>
<dbReference type="Gene3D" id="6.10.340.10">
    <property type="match status" value="1"/>
</dbReference>
<keyword evidence="5" id="KW-0472">Membrane</keyword>
<dbReference type="GO" id="GO:0006935">
    <property type="term" value="P:chemotaxis"/>
    <property type="evidence" value="ECO:0007669"/>
    <property type="project" value="InterPro"/>
</dbReference>
<protein>
    <submittedName>
        <fullName evidence="8">Chemotaxis protein</fullName>
    </submittedName>
</protein>
<dbReference type="SMART" id="SM00283">
    <property type="entry name" value="MA"/>
    <property type="match status" value="1"/>
</dbReference>
<dbReference type="GO" id="GO:0004888">
    <property type="term" value="F:transmembrane signaling receptor activity"/>
    <property type="evidence" value="ECO:0007669"/>
    <property type="project" value="InterPro"/>
</dbReference>
<dbReference type="GO" id="GO:0016020">
    <property type="term" value="C:membrane"/>
    <property type="evidence" value="ECO:0007669"/>
    <property type="project" value="InterPro"/>
</dbReference>
<evidence type="ECO:0000256" key="2">
    <source>
        <dbReference type="ARBA" id="ARBA00029447"/>
    </source>
</evidence>
<dbReference type="InterPro" id="IPR004089">
    <property type="entry name" value="MCPsignal_dom"/>
</dbReference>
<dbReference type="Pfam" id="PF00015">
    <property type="entry name" value="MCPsignal"/>
    <property type="match status" value="1"/>
</dbReference>
<comment type="similarity">
    <text evidence="2">Belongs to the methyl-accepting chemotaxis (MCP) protein family.</text>
</comment>
<accession>A0A2U1V0G1</accession>
<evidence type="ECO:0000313" key="9">
    <source>
        <dbReference type="Proteomes" id="UP000245048"/>
    </source>
</evidence>
<dbReference type="SMART" id="SM00304">
    <property type="entry name" value="HAMP"/>
    <property type="match status" value="1"/>
</dbReference>
<dbReference type="OrthoDB" id="7295762at2"/>
<keyword evidence="5" id="KW-0812">Transmembrane</keyword>
<dbReference type="PROSITE" id="PS50111">
    <property type="entry name" value="CHEMOTAXIS_TRANSDUC_2"/>
    <property type="match status" value="1"/>
</dbReference>
<evidence type="ECO:0000256" key="4">
    <source>
        <dbReference type="SAM" id="MobiDB-lite"/>
    </source>
</evidence>
<dbReference type="PANTHER" id="PTHR32089:SF112">
    <property type="entry name" value="LYSOZYME-LIKE PROTEIN-RELATED"/>
    <property type="match status" value="1"/>
</dbReference>
<dbReference type="PRINTS" id="PR00260">
    <property type="entry name" value="CHEMTRNSDUCR"/>
</dbReference>
<dbReference type="PANTHER" id="PTHR32089">
    <property type="entry name" value="METHYL-ACCEPTING CHEMOTAXIS PROTEIN MCPB"/>
    <property type="match status" value="1"/>
</dbReference>
<feature type="domain" description="HAMP" evidence="7">
    <location>
        <begin position="207"/>
        <end position="260"/>
    </location>
</feature>
<evidence type="ECO:0000259" key="7">
    <source>
        <dbReference type="PROSITE" id="PS50885"/>
    </source>
</evidence>
<feature type="domain" description="Methyl-accepting transducer" evidence="6">
    <location>
        <begin position="300"/>
        <end position="525"/>
    </location>
</feature>
<evidence type="ECO:0000313" key="8">
    <source>
        <dbReference type="EMBL" id="PWC27383.1"/>
    </source>
</evidence>
<evidence type="ECO:0000256" key="1">
    <source>
        <dbReference type="ARBA" id="ARBA00023224"/>
    </source>
</evidence>
<keyword evidence="1 3" id="KW-0807">Transducer</keyword>
<dbReference type="InterPro" id="IPR004090">
    <property type="entry name" value="Chemotax_Me-accpt_rcpt"/>
</dbReference>
<keyword evidence="9" id="KW-1185">Reference proteome</keyword>
<feature type="transmembrane region" description="Helical" evidence="5">
    <location>
        <begin position="182"/>
        <end position="206"/>
    </location>
</feature>
<dbReference type="EMBL" id="PDOA01000015">
    <property type="protein sequence ID" value="PWC27383.1"/>
    <property type="molecule type" value="Genomic_DNA"/>
</dbReference>
<dbReference type="AlphaFoldDB" id="A0A2U1V0G1"/>
<organism evidence="8 9">
    <name type="scientific">Teichococcus aestuarii</name>
    <dbReference type="NCBI Taxonomy" id="568898"/>
    <lineage>
        <taxon>Bacteria</taxon>
        <taxon>Pseudomonadati</taxon>
        <taxon>Pseudomonadota</taxon>
        <taxon>Alphaproteobacteria</taxon>
        <taxon>Acetobacterales</taxon>
        <taxon>Roseomonadaceae</taxon>
        <taxon>Roseomonas</taxon>
    </lineage>
</organism>
<gene>
    <name evidence="8" type="ORF">CR165_18210</name>
</gene>
<reference evidence="9" key="1">
    <citation type="submission" date="2017-10" db="EMBL/GenBank/DDBJ databases">
        <authorList>
            <person name="Toshchakov S.V."/>
            <person name="Goeva M.A."/>
        </authorList>
    </citation>
    <scope>NUCLEOTIDE SEQUENCE [LARGE SCALE GENOMIC DNA]</scope>
    <source>
        <strain evidence="9">JR1/69-1-13</strain>
    </source>
</reference>
<keyword evidence="5" id="KW-1133">Transmembrane helix</keyword>
<evidence type="ECO:0000256" key="3">
    <source>
        <dbReference type="PROSITE-ProRule" id="PRU00284"/>
    </source>
</evidence>
<comment type="caution">
    <text evidence="8">The sequence shown here is derived from an EMBL/GenBank/DDBJ whole genome shotgun (WGS) entry which is preliminary data.</text>
</comment>
<dbReference type="PROSITE" id="PS50885">
    <property type="entry name" value="HAMP"/>
    <property type="match status" value="1"/>
</dbReference>
<proteinExistence type="inferred from homology"/>
<name>A0A2U1V0G1_9PROT</name>
<evidence type="ECO:0000256" key="5">
    <source>
        <dbReference type="SAM" id="Phobius"/>
    </source>
</evidence>
<dbReference type="SUPFAM" id="SSF58104">
    <property type="entry name" value="Methyl-accepting chemotaxis protein (MCP) signaling domain"/>
    <property type="match status" value="1"/>
</dbReference>
<dbReference type="CDD" id="cd06225">
    <property type="entry name" value="HAMP"/>
    <property type="match status" value="1"/>
</dbReference>
<dbReference type="CDD" id="cd19411">
    <property type="entry name" value="MCP2201-like_sensor"/>
    <property type="match status" value="1"/>
</dbReference>
<feature type="compositionally biased region" description="Low complexity" evidence="4">
    <location>
        <begin position="331"/>
        <end position="343"/>
    </location>
</feature>
<dbReference type="InterPro" id="IPR003660">
    <property type="entry name" value="HAMP_dom"/>
</dbReference>
<dbReference type="RefSeq" id="WP_109518377.1">
    <property type="nucleotide sequence ID" value="NZ_PDOA01000015.1"/>
</dbReference>
<dbReference type="InterPro" id="IPR047347">
    <property type="entry name" value="YvaQ-like_sensor"/>
</dbReference>
<dbReference type="Gene3D" id="1.10.287.950">
    <property type="entry name" value="Methyl-accepting chemotaxis protein"/>
    <property type="match status" value="1"/>
</dbReference>
<feature type="region of interest" description="Disordered" evidence="4">
    <location>
        <begin position="303"/>
        <end position="343"/>
    </location>
</feature>
<dbReference type="Pfam" id="PF12729">
    <property type="entry name" value="4HB_MCP_1"/>
    <property type="match status" value="1"/>
</dbReference>
<dbReference type="InterPro" id="IPR024478">
    <property type="entry name" value="HlyB_4HB_MCP"/>
</dbReference>
<dbReference type="Pfam" id="PF00672">
    <property type="entry name" value="HAMP"/>
    <property type="match status" value="1"/>
</dbReference>